<keyword evidence="2" id="KW-1185">Reference proteome</keyword>
<dbReference type="Proteomes" id="UP000356253">
    <property type="component" value="Unassembled WGS sequence"/>
</dbReference>
<proteinExistence type="predicted"/>
<sequence length="800" mass="87652">MRKTYTLLSLIFAFAFSVNAQHLVITNVVVGDCGNSSKFVEIYIDGSIDLSQYKLVRRSNSGTWADNGVDIALTDFGTRTNEFIYLIRDLATLNTEFPNVDITTNNSMVNGSISHNGNDSYRIVEVSSNTVIDQFGGDTDGTGESWEYIKSWVSRNDDVGPNPNFNESEWTFHGLNVLEGEGICKNSDPLEDIVNTLASYNNSSFTGGADYAYNNGSWIPENPENGVSDDTDEVLIMNGTATLNEDTYMNKLTVNSGAKLVVNKVLYLTNELNNEGNITFASSSATSTGMLGAVASGFQNTGTGEVTIERFIPANRAFRLLSTAVNTSTTIRDNWQEGVNNSGTDFTQDNLNPNPGYGTHITGSTTGANGFDASISGNPSLFGFDNMSGSWEDIENTDVNTLTAGTPYRLFVRGSRATDLSDNSSTPTATILRTTGQLVTGNVTTDVSNDAGAFNLVGNPYQSSVDMNTLIANSNNINDGYYYIFDPNIGEQGAYVTILLPSGASSPTDTGVSGTSAANQYLQPGQAAFVRTLDNAPGTQVIFEENSKAPAQLTDTFRPAQDPDESLFIYGQLFTEQNILANDLANDSFWLRFSENYSNEKTMQDALKLFNADENIGSLTDNEVFSIENREMPYEMEEIPLYSNNYTAENYSLRLNVSDFGELQPYLKDNFTNELIALSSGENEISFVVNPNDESSTNQRFSIVFQNSNLHTATFDKNNLLVYPNPVNNSSVFVQLTNSNLGACTIKAYTILGQEVYSSTHSFTQRKRLEIKEAAHWETGVYMLRITNAKKTYTTKIIIN</sequence>
<evidence type="ECO:0000313" key="2">
    <source>
        <dbReference type="Proteomes" id="UP000356253"/>
    </source>
</evidence>
<name>A0AC61Y3H0_9FLAO</name>
<protein>
    <submittedName>
        <fullName evidence="1">Uncharacterized protein</fullName>
    </submittedName>
</protein>
<comment type="caution">
    <text evidence="1">The sequence shown here is derived from an EMBL/GenBank/DDBJ whole genome shotgun (WGS) entry which is preliminary data.</text>
</comment>
<evidence type="ECO:0000313" key="1">
    <source>
        <dbReference type="EMBL" id="VVU99011.1"/>
    </source>
</evidence>
<gene>
    <name evidence="1" type="ORF">FVB9532_00261</name>
</gene>
<dbReference type="EMBL" id="CABVMM010000001">
    <property type="protein sequence ID" value="VVU99011.1"/>
    <property type="molecule type" value="Genomic_DNA"/>
</dbReference>
<organism evidence="1 2">
    <name type="scientific">Mesonia oceanica</name>
    <dbReference type="NCBI Taxonomy" id="2687242"/>
    <lineage>
        <taxon>Bacteria</taxon>
        <taxon>Pseudomonadati</taxon>
        <taxon>Bacteroidota</taxon>
        <taxon>Flavobacteriia</taxon>
        <taxon>Flavobacteriales</taxon>
        <taxon>Flavobacteriaceae</taxon>
        <taxon>Mesonia</taxon>
    </lineage>
</organism>
<reference evidence="1" key="1">
    <citation type="submission" date="2019-09" db="EMBL/GenBank/DDBJ databases">
        <authorList>
            <person name="Rodrigo-Torres L."/>
            <person name="Arahal R. D."/>
            <person name="Lucena T."/>
        </authorList>
    </citation>
    <scope>NUCLEOTIDE SEQUENCE</scope>
    <source>
        <strain evidence="1">ISS653</strain>
    </source>
</reference>
<accession>A0AC61Y3H0</accession>